<dbReference type="RefSeq" id="XP_056058570.1">
    <property type="nucleotide sequence ID" value="XM_056203075.1"/>
</dbReference>
<feature type="compositionally biased region" description="Basic and acidic residues" evidence="1">
    <location>
        <begin position="24"/>
        <end position="34"/>
    </location>
</feature>
<dbReference type="PANTHER" id="PTHR43135:SF3">
    <property type="entry name" value="ALPHA-D-RIBOSE 1-METHYLPHOSPHONATE 5-TRIPHOSPHATE DIPHOSPHATASE"/>
    <property type="match status" value="1"/>
</dbReference>
<organism evidence="3 4">
    <name type="scientific">Akanthomyces muscarius</name>
    <name type="common">Entomopathogenic fungus</name>
    <name type="synonym">Lecanicillium muscarium</name>
    <dbReference type="NCBI Taxonomy" id="2231603"/>
    <lineage>
        <taxon>Eukaryota</taxon>
        <taxon>Fungi</taxon>
        <taxon>Dikarya</taxon>
        <taxon>Ascomycota</taxon>
        <taxon>Pezizomycotina</taxon>
        <taxon>Sordariomycetes</taxon>
        <taxon>Hypocreomycetidae</taxon>
        <taxon>Hypocreales</taxon>
        <taxon>Cordycipitaceae</taxon>
        <taxon>Akanthomyces</taxon>
    </lineage>
</organism>
<evidence type="ECO:0000256" key="1">
    <source>
        <dbReference type="SAM" id="MobiDB-lite"/>
    </source>
</evidence>
<dbReference type="Pfam" id="PF01979">
    <property type="entry name" value="Amidohydro_1"/>
    <property type="match status" value="1"/>
</dbReference>
<evidence type="ECO:0000259" key="2">
    <source>
        <dbReference type="Pfam" id="PF01979"/>
    </source>
</evidence>
<dbReference type="GeneID" id="80892526"/>
<comment type="caution">
    <text evidence="3">The sequence shown here is derived from an EMBL/GenBank/DDBJ whole genome shotgun (WGS) entry which is preliminary data.</text>
</comment>
<protein>
    <recommendedName>
        <fullName evidence="2">Amidohydrolase-related domain-containing protein</fullName>
    </recommendedName>
</protein>
<dbReference type="InterPro" id="IPR011059">
    <property type="entry name" value="Metal-dep_hydrolase_composite"/>
</dbReference>
<feature type="region of interest" description="Disordered" evidence="1">
    <location>
        <begin position="1"/>
        <end position="36"/>
    </location>
</feature>
<dbReference type="InterPro" id="IPR051781">
    <property type="entry name" value="Metallo-dep_Hydrolase"/>
</dbReference>
<keyword evidence="4" id="KW-1185">Reference proteome</keyword>
<dbReference type="AlphaFoldDB" id="A0A9W8QMD4"/>
<dbReference type="Gene3D" id="3.20.20.140">
    <property type="entry name" value="Metal-dependent hydrolases"/>
    <property type="match status" value="1"/>
</dbReference>
<dbReference type="Proteomes" id="UP001144673">
    <property type="component" value="Chromosome 1"/>
</dbReference>
<evidence type="ECO:0000313" key="4">
    <source>
        <dbReference type="Proteomes" id="UP001144673"/>
    </source>
</evidence>
<name>A0A9W8QMD4_AKAMU</name>
<sequence>MTRRRVIPCSSPAASSVAQQSRASEPRTESRPSHNELSAAMRCLGISPASLRIPRSGESDDENELSVSSAKKFYTIVTSDLLIPGDGDPIPKGAIVIESKTIVWVGPRDSVPDSYRQAKHRSQHVPYMMPGLWDVHMHFSAGSEDPEQMAKLMTYGPLAEHPATQGARLGRQCWQALQMGYTSMRDCGGLGCELAAAINDGAIPGPNVYSAGAYISQTAGHGDQFNMPPGDALQRFGVNNIRPGFFCDQAALLADGADECRRAVRLQVRRGAKCIKILATGGVMSLDDNPEDAQFCDDEMFALVDEATRMGRAVAAHCHAKAGIVASIKAGVRTIEHGSFADEECVDLMKKHDIIYVPTRRAITFLLENRDILPKKVRDKLELVDARQLAAYKLAVAKGVTIAMGTDTSPSEIQGIEIQHGVEAGLTNLQALKGATATAPLTLGRQAPKSGQLKVGYDADVLGLTENPADNVKVLQKGENIKWVWKGGKLFKGPGVGPWGEE</sequence>
<dbReference type="KEGG" id="amus:LMH87_005367"/>
<dbReference type="PANTHER" id="PTHR43135">
    <property type="entry name" value="ALPHA-D-RIBOSE 1-METHYLPHOSPHONATE 5-TRIPHOSPHATE DIPHOSPHATASE"/>
    <property type="match status" value="1"/>
</dbReference>
<dbReference type="InterPro" id="IPR006680">
    <property type="entry name" value="Amidohydro-rel"/>
</dbReference>
<dbReference type="InterPro" id="IPR032466">
    <property type="entry name" value="Metal_Hydrolase"/>
</dbReference>
<proteinExistence type="predicted"/>
<dbReference type="SUPFAM" id="SSF51338">
    <property type="entry name" value="Composite domain of metallo-dependent hydrolases"/>
    <property type="match status" value="2"/>
</dbReference>
<evidence type="ECO:0000313" key="3">
    <source>
        <dbReference type="EMBL" id="KAJ4163655.1"/>
    </source>
</evidence>
<gene>
    <name evidence="3" type="ORF">LMH87_005367</name>
</gene>
<feature type="compositionally biased region" description="Low complexity" evidence="1">
    <location>
        <begin position="10"/>
        <end position="23"/>
    </location>
</feature>
<dbReference type="GO" id="GO:0016810">
    <property type="term" value="F:hydrolase activity, acting on carbon-nitrogen (but not peptide) bonds"/>
    <property type="evidence" value="ECO:0007669"/>
    <property type="project" value="InterPro"/>
</dbReference>
<dbReference type="CDD" id="cd01299">
    <property type="entry name" value="Met_dep_hydrolase_A"/>
    <property type="match status" value="1"/>
</dbReference>
<dbReference type="SUPFAM" id="SSF51556">
    <property type="entry name" value="Metallo-dependent hydrolases"/>
    <property type="match status" value="1"/>
</dbReference>
<reference evidence="3" key="1">
    <citation type="journal article" date="2023" name="Access Microbiol">
        <title>De-novo genome assembly for Akanthomyces muscarius, a biocontrol agent of insect agricultural pests.</title>
        <authorList>
            <person name="Erdos Z."/>
            <person name="Studholme D.J."/>
            <person name="Raymond B."/>
            <person name="Sharma M."/>
        </authorList>
    </citation>
    <scope>NUCLEOTIDE SEQUENCE</scope>
    <source>
        <strain evidence="3">Ve6</strain>
    </source>
</reference>
<accession>A0A9W8QMD4</accession>
<feature type="domain" description="Amidohydrolase-related" evidence="2">
    <location>
        <begin position="127"/>
        <end position="490"/>
    </location>
</feature>
<dbReference type="EMBL" id="JAJHUN010000001">
    <property type="protein sequence ID" value="KAJ4163655.1"/>
    <property type="molecule type" value="Genomic_DNA"/>
</dbReference>
<dbReference type="InterPro" id="IPR057744">
    <property type="entry name" value="OTAase-like"/>
</dbReference>